<name>A0ABS6JKV2_9BACI</name>
<keyword evidence="4" id="KW-1185">Reference proteome</keyword>
<proteinExistence type="predicted"/>
<evidence type="ECO:0000313" key="4">
    <source>
        <dbReference type="Proteomes" id="UP000784880"/>
    </source>
</evidence>
<dbReference type="Pfam" id="PF25583">
    <property type="entry name" value="WCX"/>
    <property type="match status" value="1"/>
</dbReference>
<evidence type="ECO:0000313" key="3">
    <source>
        <dbReference type="EMBL" id="MBU9713045.1"/>
    </source>
</evidence>
<accession>A0ABS6JKV2</accession>
<comment type="caution">
    <text evidence="3">The sequence shown here is derived from an EMBL/GenBank/DDBJ whole genome shotgun (WGS) entry which is preliminary data.</text>
</comment>
<dbReference type="PROSITE" id="PS52050">
    <property type="entry name" value="WYL"/>
    <property type="match status" value="1"/>
</dbReference>
<dbReference type="EMBL" id="JAHQCS010000121">
    <property type="protein sequence ID" value="MBU9713045.1"/>
    <property type="molecule type" value="Genomic_DNA"/>
</dbReference>
<dbReference type="InterPro" id="IPR026881">
    <property type="entry name" value="WYL_dom"/>
</dbReference>
<evidence type="ECO:0000259" key="2">
    <source>
        <dbReference type="Pfam" id="PF25583"/>
    </source>
</evidence>
<dbReference type="RefSeq" id="WP_217067220.1">
    <property type="nucleotide sequence ID" value="NZ_JAHQCS010000121.1"/>
</dbReference>
<dbReference type="PANTHER" id="PTHR34580:SF1">
    <property type="entry name" value="PROTEIN PAFC"/>
    <property type="match status" value="1"/>
</dbReference>
<dbReference type="Pfam" id="PF13280">
    <property type="entry name" value="WYL"/>
    <property type="match status" value="1"/>
</dbReference>
<feature type="domain" description="WCX" evidence="2">
    <location>
        <begin position="267"/>
        <end position="327"/>
    </location>
</feature>
<dbReference type="PANTHER" id="PTHR34580">
    <property type="match status" value="1"/>
</dbReference>
<dbReference type="InterPro" id="IPR057727">
    <property type="entry name" value="WCX_dom"/>
</dbReference>
<protein>
    <submittedName>
        <fullName evidence="3">WYL domain-containing protein</fullName>
    </submittedName>
</protein>
<sequence>MSEVKTGLRLLALKAIFQRETDENHELTLKELVEKLKIDIPGCTADIKAVKRYIVTLQSSGFDIIENIGKHGVKYYSHQDRLFESYQLRLLIDPILSARFITEKEKKNIVNNVKTLTSKTIGKSLPDPIIYQQSINHDYQLIRNHIDQIHEAISRGKFINFQYGDYDIQKIFQLRHQGKSYHVKPIALIWEKDFYYLIGEDMNHREENNPRNYRLDRMRNVVVSVDSFSKEPKDISTYIQNSFHMFGGQDEWIKLQFILDQNVLNGVIDKFGIDADIKKGVGDTFVLKAKAKLSKGLKGWILGWGNQVKVLSPKSLVDEIQEEVLNMMEIYRK</sequence>
<feature type="domain" description="WYL" evidence="1">
    <location>
        <begin position="145"/>
        <end position="222"/>
    </location>
</feature>
<evidence type="ECO:0000259" key="1">
    <source>
        <dbReference type="Pfam" id="PF13280"/>
    </source>
</evidence>
<reference evidence="3 4" key="1">
    <citation type="submission" date="2021-06" db="EMBL/GenBank/DDBJ databases">
        <title>Bacillus sp. RD4P76, an endophyte from a halophyte.</title>
        <authorList>
            <person name="Sun J.-Q."/>
        </authorList>
    </citation>
    <scope>NUCLEOTIDE SEQUENCE [LARGE SCALE GENOMIC DNA]</scope>
    <source>
        <strain evidence="3 4">CGMCC 1.15917</strain>
    </source>
</reference>
<gene>
    <name evidence="3" type="ORF">KS419_15040</name>
</gene>
<dbReference type="Proteomes" id="UP000784880">
    <property type="component" value="Unassembled WGS sequence"/>
</dbReference>
<organism evidence="3 4">
    <name type="scientific">Evansella tamaricis</name>
    <dbReference type="NCBI Taxonomy" id="2069301"/>
    <lineage>
        <taxon>Bacteria</taxon>
        <taxon>Bacillati</taxon>
        <taxon>Bacillota</taxon>
        <taxon>Bacilli</taxon>
        <taxon>Bacillales</taxon>
        <taxon>Bacillaceae</taxon>
        <taxon>Evansella</taxon>
    </lineage>
</organism>
<dbReference type="InterPro" id="IPR051534">
    <property type="entry name" value="CBASS_pafABC_assoc_protein"/>
</dbReference>